<dbReference type="Proteomes" id="UP000266673">
    <property type="component" value="Unassembled WGS sequence"/>
</dbReference>
<dbReference type="AlphaFoldDB" id="A0A397VY68"/>
<dbReference type="EMBL" id="QKWP01000124">
    <property type="protein sequence ID" value="RIB26771.1"/>
    <property type="molecule type" value="Genomic_DNA"/>
</dbReference>
<protein>
    <submittedName>
        <fullName evidence="1">Uncharacterized protein</fullName>
    </submittedName>
</protein>
<comment type="caution">
    <text evidence="1">The sequence shown here is derived from an EMBL/GenBank/DDBJ whole genome shotgun (WGS) entry which is preliminary data.</text>
</comment>
<name>A0A397VY68_9GLOM</name>
<proteinExistence type="predicted"/>
<organism evidence="1 2">
    <name type="scientific">Gigaspora rosea</name>
    <dbReference type="NCBI Taxonomy" id="44941"/>
    <lineage>
        <taxon>Eukaryota</taxon>
        <taxon>Fungi</taxon>
        <taxon>Fungi incertae sedis</taxon>
        <taxon>Mucoromycota</taxon>
        <taxon>Glomeromycotina</taxon>
        <taxon>Glomeromycetes</taxon>
        <taxon>Diversisporales</taxon>
        <taxon>Gigasporaceae</taxon>
        <taxon>Gigaspora</taxon>
    </lineage>
</organism>
<dbReference type="OrthoDB" id="277398at2759"/>
<keyword evidence="2" id="KW-1185">Reference proteome</keyword>
<accession>A0A397VY68</accession>
<evidence type="ECO:0000313" key="1">
    <source>
        <dbReference type="EMBL" id="RIB26771.1"/>
    </source>
</evidence>
<sequence length="63" mass="7328">MVQKLIEEEIKALETKRELVSGCDALFNKAFGFMTRVVLRTDKVYNRVKITLTTAQMQWSFEA</sequence>
<evidence type="ECO:0000313" key="2">
    <source>
        <dbReference type="Proteomes" id="UP000266673"/>
    </source>
</evidence>
<gene>
    <name evidence="1" type="ORF">C2G38_2162538</name>
</gene>
<reference evidence="1 2" key="1">
    <citation type="submission" date="2018-06" db="EMBL/GenBank/DDBJ databases">
        <title>Comparative genomics reveals the genomic features of Rhizophagus irregularis, R. cerebriforme, R. diaphanum and Gigaspora rosea, and their symbiotic lifestyle signature.</title>
        <authorList>
            <person name="Morin E."/>
            <person name="San Clemente H."/>
            <person name="Chen E.C.H."/>
            <person name="De La Providencia I."/>
            <person name="Hainaut M."/>
            <person name="Kuo A."/>
            <person name="Kohler A."/>
            <person name="Murat C."/>
            <person name="Tang N."/>
            <person name="Roy S."/>
            <person name="Loubradou J."/>
            <person name="Henrissat B."/>
            <person name="Grigoriev I.V."/>
            <person name="Corradi N."/>
            <person name="Roux C."/>
            <person name="Martin F.M."/>
        </authorList>
    </citation>
    <scope>NUCLEOTIDE SEQUENCE [LARGE SCALE GENOMIC DNA]</scope>
    <source>
        <strain evidence="1 2">DAOM 194757</strain>
    </source>
</reference>